<keyword evidence="3" id="KW-1185">Reference proteome</keyword>
<accession>A0A5D0TXF5</accession>
<reference evidence="2 3" key="1">
    <citation type="submission" date="2019-08" db="EMBL/GenBank/DDBJ databases">
        <title>Actinomadura sp. nov. CYP1-5 isolated from mountain soil.</title>
        <authorList>
            <person name="Songsumanus A."/>
            <person name="Kuncharoen N."/>
            <person name="Kudo T."/>
            <person name="Yuki M."/>
            <person name="Igarashi Y."/>
            <person name="Tanasupawat S."/>
        </authorList>
    </citation>
    <scope>NUCLEOTIDE SEQUENCE [LARGE SCALE GENOMIC DNA]</scope>
    <source>
        <strain evidence="2 3">GKU157</strain>
    </source>
</reference>
<evidence type="ECO:0000313" key="3">
    <source>
        <dbReference type="Proteomes" id="UP000322634"/>
    </source>
</evidence>
<evidence type="ECO:0000313" key="2">
    <source>
        <dbReference type="EMBL" id="TYC10025.1"/>
    </source>
</evidence>
<feature type="compositionally biased region" description="Polar residues" evidence="1">
    <location>
        <begin position="35"/>
        <end position="48"/>
    </location>
</feature>
<sequence>MTRQGGHGRRAVELAGLARWFMTGRGDGHRDSEVSQEATGSRDTYQSGRDQHVHHHYAQPPERGGVAGSGEVVSLPATPFLVSRQAETDRLLEVLAPGSADAAATAAVSGAGVPAGGVVVVSAVQGLGDRQDRAGSARRAPGGGARLVHR</sequence>
<dbReference type="Proteomes" id="UP000322634">
    <property type="component" value="Unassembled WGS sequence"/>
</dbReference>
<proteinExistence type="predicted"/>
<name>A0A5D0TXF5_9ACTN</name>
<organism evidence="2 3">
    <name type="scientific">Actinomadura syzygii</name>
    <dbReference type="NCBI Taxonomy" id="1427538"/>
    <lineage>
        <taxon>Bacteria</taxon>
        <taxon>Bacillati</taxon>
        <taxon>Actinomycetota</taxon>
        <taxon>Actinomycetes</taxon>
        <taxon>Streptosporangiales</taxon>
        <taxon>Thermomonosporaceae</taxon>
        <taxon>Actinomadura</taxon>
    </lineage>
</organism>
<comment type="caution">
    <text evidence="2">The sequence shown here is derived from an EMBL/GenBank/DDBJ whole genome shotgun (WGS) entry which is preliminary data.</text>
</comment>
<feature type="compositionally biased region" description="Gly residues" evidence="1">
    <location>
        <begin position="141"/>
        <end position="150"/>
    </location>
</feature>
<feature type="region of interest" description="Disordered" evidence="1">
    <location>
        <begin position="129"/>
        <end position="150"/>
    </location>
</feature>
<protein>
    <submittedName>
        <fullName evidence="2">Uncharacterized protein</fullName>
    </submittedName>
</protein>
<evidence type="ECO:0000256" key="1">
    <source>
        <dbReference type="SAM" id="MobiDB-lite"/>
    </source>
</evidence>
<dbReference type="AlphaFoldDB" id="A0A5D0TXF5"/>
<dbReference type="RefSeq" id="WP_148354073.1">
    <property type="nucleotide sequence ID" value="NZ_VSFF01000013.1"/>
</dbReference>
<gene>
    <name evidence="2" type="ORF">FXF65_33560</name>
</gene>
<feature type="region of interest" description="Disordered" evidence="1">
    <location>
        <begin position="24"/>
        <end position="71"/>
    </location>
</feature>
<dbReference type="EMBL" id="VSFF01000013">
    <property type="protein sequence ID" value="TYC10025.1"/>
    <property type="molecule type" value="Genomic_DNA"/>
</dbReference>